<feature type="transmembrane region" description="Helical" evidence="1">
    <location>
        <begin position="224"/>
        <end position="249"/>
    </location>
</feature>
<accession>A0A5D4QVS9</accession>
<dbReference type="Proteomes" id="UP000322139">
    <property type="component" value="Unassembled WGS sequence"/>
</dbReference>
<keyword evidence="1" id="KW-0812">Transmembrane</keyword>
<keyword evidence="1" id="KW-0472">Membrane</keyword>
<dbReference type="RefSeq" id="WP_148976688.1">
    <property type="nucleotide sequence ID" value="NZ_VTER01000014.1"/>
</dbReference>
<evidence type="ECO:0000256" key="1">
    <source>
        <dbReference type="SAM" id="Phobius"/>
    </source>
</evidence>
<evidence type="ECO:0000313" key="3">
    <source>
        <dbReference type="Proteomes" id="UP000322139"/>
    </source>
</evidence>
<dbReference type="AlphaFoldDB" id="A0A5D4QVS9"/>
<sequence length="388" mass="41846">MLRNIYIKEMKDILRDRRTLLLSVLLPILLLTGLTLFYEKMMSDDGSETYTLAISDAAGEEALELVSGIPNLEVSGYANPGKAVKDGKAHAAIEFSGQFFENPEGGEPGTAVIKGDSLSQNSAYVMSQLEGALNAYSDALVSERLTAAGVDPQVIQPIDVQVTEINNEDENAASVGILAGFLPMVITIAIASGAYPAASDLFAGEKDRKTMEALLMTPVSRIKLLFAKWLAISTIGMIAGIVSVAAIVLETIFLTEKLKAALEFGDNTFTIIAVTIVITLLFALFMGALQMVVSIIAKTVKEAQNYISPIMMLAIVPTLFLSGVGINELTMKHFLIPFVNIHALINELLHGSVNMENILLTLASTAVSIVIVFIFSRSLFLKDKWVLN</sequence>
<feature type="transmembrane region" description="Helical" evidence="1">
    <location>
        <begin position="305"/>
        <end position="326"/>
    </location>
</feature>
<reference evidence="2 3" key="1">
    <citation type="submission" date="2019-08" db="EMBL/GenBank/DDBJ databases">
        <title>Bacillus genomes from the desert of Cuatro Cienegas, Coahuila.</title>
        <authorList>
            <person name="Olmedo-Alvarez G."/>
        </authorList>
    </citation>
    <scope>NUCLEOTIDE SEQUENCE [LARGE SCALE GENOMIC DNA]</scope>
    <source>
        <strain evidence="2 3">CH446_14T</strain>
    </source>
</reference>
<dbReference type="PANTHER" id="PTHR43471">
    <property type="entry name" value="ABC TRANSPORTER PERMEASE"/>
    <property type="match status" value="1"/>
</dbReference>
<organism evidence="2 3">
    <name type="scientific">Bacillus infantis</name>
    <dbReference type="NCBI Taxonomy" id="324767"/>
    <lineage>
        <taxon>Bacteria</taxon>
        <taxon>Bacillati</taxon>
        <taxon>Bacillota</taxon>
        <taxon>Bacilli</taxon>
        <taxon>Bacillales</taxon>
        <taxon>Bacillaceae</taxon>
        <taxon>Bacillus</taxon>
    </lineage>
</organism>
<dbReference type="Pfam" id="PF12679">
    <property type="entry name" value="ABC2_membrane_2"/>
    <property type="match status" value="1"/>
</dbReference>
<gene>
    <name evidence="2" type="ORF">FZD51_21865</name>
</gene>
<dbReference type="GO" id="GO:0005886">
    <property type="term" value="C:plasma membrane"/>
    <property type="evidence" value="ECO:0007669"/>
    <property type="project" value="UniProtKB-SubCell"/>
</dbReference>
<dbReference type="EMBL" id="VTER01000014">
    <property type="protein sequence ID" value="TYS43137.1"/>
    <property type="molecule type" value="Genomic_DNA"/>
</dbReference>
<keyword evidence="1" id="KW-1133">Transmembrane helix</keyword>
<dbReference type="GO" id="GO:0140359">
    <property type="term" value="F:ABC-type transporter activity"/>
    <property type="evidence" value="ECO:0007669"/>
    <property type="project" value="InterPro"/>
</dbReference>
<name>A0A5D4QVS9_9BACI</name>
<feature type="transmembrane region" description="Helical" evidence="1">
    <location>
        <begin position="358"/>
        <end position="380"/>
    </location>
</feature>
<protein>
    <submittedName>
        <fullName evidence="2">ABC transporter permease</fullName>
    </submittedName>
</protein>
<proteinExistence type="predicted"/>
<feature type="transmembrane region" description="Helical" evidence="1">
    <location>
        <begin position="20"/>
        <end position="38"/>
    </location>
</feature>
<feature type="transmembrane region" description="Helical" evidence="1">
    <location>
        <begin position="177"/>
        <end position="203"/>
    </location>
</feature>
<feature type="transmembrane region" description="Helical" evidence="1">
    <location>
        <begin position="269"/>
        <end position="293"/>
    </location>
</feature>
<comment type="caution">
    <text evidence="2">The sequence shown here is derived from an EMBL/GenBank/DDBJ whole genome shotgun (WGS) entry which is preliminary data.</text>
</comment>
<dbReference type="PANTHER" id="PTHR43471:SF3">
    <property type="entry name" value="ABC TRANSPORTER PERMEASE PROTEIN NATB"/>
    <property type="match status" value="1"/>
</dbReference>
<evidence type="ECO:0000313" key="2">
    <source>
        <dbReference type="EMBL" id="TYS43137.1"/>
    </source>
</evidence>